<keyword evidence="4 7" id="KW-0694">RNA-binding</keyword>
<dbReference type="InterPro" id="IPR010213">
    <property type="entry name" value="TF_NusA"/>
</dbReference>
<evidence type="ECO:0000256" key="6">
    <source>
        <dbReference type="ARBA" id="ARBA00023163"/>
    </source>
</evidence>
<dbReference type="RefSeq" id="WP_006499127.1">
    <property type="nucleotide sequence ID" value="NZ_CABFNH010000029.1"/>
</dbReference>
<dbReference type="InterPro" id="IPR036555">
    <property type="entry name" value="NusA_N_sf"/>
</dbReference>
<evidence type="ECO:0000256" key="1">
    <source>
        <dbReference type="ARBA" id="ARBA00022472"/>
    </source>
</evidence>
<evidence type="ECO:0000313" key="14">
    <source>
        <dbReference type="Proteomes" id="UP000030001"/>
    </source>
</evidence>
<dbReference type="Pfam" id="PF26594">
    <property type="entry name" value="KH_NusA_2nd"/>
    <property type="match status" value="1"/>
</dbReference>
<dbReference type="InterPro" id="IPR004087">
    <property type="entry name" value="KH_dom"/>
</dbReference>
<keyword evidence="10" id="KW-0648">Protein biosynthesis</keyword>
<dbReference type="FunFam" id="3.30.1480.10:FF:000002">
    <property type="entry name" value="Transcription termination/antitermination protein NusA"/>
    <property type="match status" value="1"/>
</dbReference>
<dbReference type="PANTHER" id="PTHR22648">
    <property type="entry name" value="TRANSCRIPTION TERMINATION FACTOR NUSA"/>
    <property type="match status" value="1"/>
</dbReference>
<evidence type="ECO:0000313" key="13">
    <source>
        <dbReference type="EMBL" id="VTZ92814.1"/>
    </source>
</evidence>
<dbReference type="SMART" id="SM00316">
    <property type="entry name" value="S1"/>
    <property type="match status" value="1"/>
</dbReference>
<evidence type="ECO:0000256" key="8">
    <source>
        <dbReference type="SAM" id="MobiDB-lite"/>
    </source>
</evidence>
<evidence type="ECO:0000259" key="9">
    <source>
        <dbReference type="PROSITE" id="PS50126"/>
    </source>
</evidence>
<dbReference type="InterPro" id="IPR009019">
    <property type="entry name" value="KH_sf_prok-type"/>
</dbReference>
<organism evidence="10 14">
    <name type="scientific">Limosilactobacillus mucosae</name>
    <name type="common">Lactobacillus mucosae</name>
    <dbReference type="NCBI Taxonomy" id="97478"/>
    <lineage>
        <taxon>Bacteria</taxon>
        <taxon>Bacillati</taxon>
        <taxon>Bacillota</taxon>
        <taxon>Bacilli</taxon>
        <taxon>Lactobacillales</taxon>
        <taxon>Lactobacillaceae</taxon>
        <taxon>Limosilactobacillus</taxon>
    </lineage>
</organism>
<evidence type="ECO:0000256" key="5">
    <source>
        <dbReference type="ARBA" id="ARBA00023015"/>
    </source>
</evidence>
<dbReference type="InterPro" id="IPR025249">
    <property type="entry name" value="TF_NusA_KH_1st"/>
</dbReference>
<comment type="subcellular location">
    <subcellularLocation>
        <location evidence="7">Cytoplasm</location>
    </subcellularLocation>
</comment>
<dbReference type="EMBL" id="CABFNH010000029">
    <property type="protein sequence ID" value="VTZ92814.1"/>
    <property type="molecule type" value="Genomic_DNA"/>
</dbReference>
<dbReference type="CDD" id="cd02134">
    <property type="entry name" value="KH-II_NusA_rpt1"/>
    <property type="match status" value="1"/>
</dbReference>
<protein>
    <recommendedName>
        <fullName evidence="7">Transcription termination/antitermination protein NusA</fullName>
    </recommendedName>
</protein>
<dbReference type="InterPro" id="IPR013735">
    <property type="entry name" value="TF_NusA_N"/>
</dbReference>
<dbReference type="InterPro" id="IPR003029">
    <property type="entry name" value="S1_domain"/>
</dbReference>
<comment type="function">
    <text evidence="7">Participates in both transcription termination and antitermination.</text>
</comment>
<gene>
    <name evidence="7 11" type="primary">nusA</name>
    <name evidence="12" type="ORF">LM011_06945</name>
    <name evidence="13" type="ORF">LMUP508_01792</name>
    <name evidence="10" type="ORF">LX03_05645</name>
    <name evidence="11" type="ORF">PO158_04815</name>
</gene>
<dbReference type="GO" id="GO:0003700">
    <property type="term" value="F:DNA-binding transcription factor activity"/>
    <property type="evidence" value="ECO:0007669"/>
    <property type="project" value="InterPro"/>
</dbReference>
<evidence type="ECO:0000313" key="12">
    <source>
        <dbReference type="EMBL" id="QOL69139.1"/>
    </source>
</evidence>
<dbReference type="GO" id="GO:0003746">
    <property type="term" value="F:translation elongation factor activity"/>
    <property type="evidence" value="ECO:0007669"/>
    <property type="project" value="UniProtKB-KW"/>
</dbReference>
<keyword evidence="10" id="KW-0251">Elongation factor</keyword>
<feature type="region of interest" description="Disordered" evidence="8">
    <location>
        <begin position="379"/>
        <end position="407"/>
    </location>
</feature>
<dbReference type="Gene3D" id="3.30.300.20">
    <property type="match status" value="2"/>
</dbReference>
<dbReference type="InterPro" id="IPR030842">
    <property type="entry name" value="TF_NusA_bacterial"/>
</dbReference>
<reference evidence="13 15" key="2">
    <citation type="submission" date="2019-06" db="EMBL/GenBank/DDBJ databases">
        <authorList>
            <person name="Rodrigo-Torres L."/>
            <person name="Arahal R. D."/>
            <person name="Lucena T."/>
        </authorList>
    </citation>
    <scope>NUCLEOTIDE SEQUENCE [LARGE SCALE GENOMIC DNA]</scope>
    <source>
        <strain evidence="13 15">INIA P508</strain>
    </source>
</reference>
<dbReference type="SUPFAM" id="SSF54814">
    <property type="entry name" value="Prokaryotic type KH domain (KH-domain type II)"/>
    <property type="match status" value="2"/>
</dbReference>
<accession>A0A099YBL7</accession>
<dbReference type="CDD" id="cd22529">
    <property type="entry name" value="KH-II_NusA_rpt2"/>
    <property type="match status" value="1"/>
</dbReference>
<keyword evidence="2 7" id="KW-0963">Cytoplasm</keyword>
<dbReference type="PANTHER" id="PTHR22648:SF0">
    <property type="entry name" value="TRANSCRIPTION TERMINATION_ANTITERMINATION PROTEIN NUSA"/>
    <property type="match status" value="1"/>
</dbReference>
<evidence type="ECO:0000256" key="3">
    <source>
        <dbReference type="ARBA" id="ARBA00022814"/>
    </source>
</evidence>
<dbReference type="InterPro" id="IPR058582">
    <property type="entry name" value="KH_NusA_2nd"/>
</dbReference>
<sequence length="407" mass="45530">MSTKKQKQAQELLDAMNVLEKEKGIKKEVVIEALTDALEKAYKTNYNASNVEVKIDENTGEFKVFSDKTVVAEVENPKEQISLHDAWEKSHGYSLGDTFQEEVTPHDFGRLAAQTAKNIVLQKLREAERDRVINKYDKMLNELVEGEVSREDNRFIYIDLGDGVEAGLSKRQTMPNEEYRIHDRVQVYIYKVADAKPMQQPDGTQKRQYRGPLVLVSRTDPGMLKRLFEKEVPELKEQNGPIEWKGSAREAGDRSKVAVASKDPNIDPVGTCVGPRGARVQAIVNQLGGENIDIIEYSSDPAIFIKNALKPATVDRLDFDDNNGEEEDTGSVDHEGNKIVKVHHGCTVYVPDDQLSLAIGKRGQNVRLAAQLTKYKIDIKPSSEAPAVEDQTDDFADDAQNDAMDGE</sequence>
<keyword evidence="6 7" id="KW-0804">Transcription</keyword>
<dbReference type="SMART" id="SM00322">
    <property type="entry name" value="KH"/>
    <property type="match status" value="2"/>
</dbReference>
<feature type="compositionally biased region" description="Acidic residues" evidence="8">
    <location>
        <begin position="390"/>
        <end position="407"/>
    </location>
</feature>
<evidence type="ECO:0000313" key="11">
    <source>
        <dbReference type="EMBL" id="MDC2827609.1"/>
    </source>
</evidence>
<reference evidence="12 16" key="3">
    <citation type="submission" date="2020-10" db="EMBL/GenBank/DDBJ databases">
        <title>Genome sequencing of Lactobacillus mucosae KCTC 21011.</title>
        <authorList>
            <person name="Kim J."/>
        </authorList>
    </citation>
    <scope>NUCLEOTIDE SEQUENCE [LARGE SCALE GENOMIC DNA]</scope>
    <source>
        <strain evidence="12 16">LM011</strain>
    </source>
</reference>
<dbReference type="InterPro" id="IPR015946">
    <property type="entry name" value="KH_dom-like_a/b"/>
</dbReference>
<dbReference type="Proteomes" id="UP000365705">
    <property type="component" value="Unassembled WGS sequence"/>
</dbReference>
<dbReference type="Proteomes" id="UP000030001">
    <property type="component" value="Unassembled WGS sequence"/>
</dbReference>
<evidence type="ECO:0000256" key="2">
    <source>
        <dbReference type="ARBA" id="ARBA00022490"/>
    </source>
</evidence>
<evidence type="ECO:0000313" key="15">
    <source>
        <dbReference type="Proteomes" id="UP000365705"/>
    </source>
</evidence>
<dbReference type="Proteomes" id="UP000593929">
    <property type="component" value="Chromosome"/>
</dbReference>
<dbReference type="InterPro" id="IPR012340">
    <property type="entry name" value="NA-bd_OB-fold"/>
</dbReference>
<evidence type="ECO:0000313" key="16">
    <source>
        <dbReference type="Proteomes" id="UP000593929"/>
    </source>
</evidence>
<dbReference type="Gene3D" id="2.40.50.140">
    <property type="entry name" value="Nucleic acid-binding proteins"/>
    <property type="match status" value="1"/>
</dbReference>
<dbReference type="Pfam" id="PF13184">
    <property type="entry name" value="KH_NusA_1st"/>
    <property type="match status" value="1"/>
</dbReference>
<evidence type="ECO:0000313" key="10">
    <source>
        <dbReference type="EMBL" id="KGL66801.1"/>
    </source>
</evidence>
<name>A0A099YBL7_LIMMU</name>
<dbReference type="SUPFAM" id="SSF69705">
    <property type="entry name" value="Transcription factor NusA, N-terminal domain"/>
    <property type="match status" value="1"/>
</dbReference>
<dbReference type="Proteomes" id="UP001218021">
    <property type="component" value="Unassembled WGS sequence"/>
</dbReference>
<evidence type="ECO:0000256" key="4">
    <source>
        <dbReference type="ARBA" id="ARBA00022884"/>
    </source>
</evidence>
<reference evidence="11" key="4">
    <citation type="submission" date="2023-01" db="EMBL/GenBank/DDBJ databases">
        <title>Genome analysis of 13 Lactobacillus isolated from gut of wild boar.</title>
        <authorList>
            <person name="Papp P."/>
            <person name="Libisch B."/>
            <person name="Nagy T."/>
            <person name="Olasz F."/>
        </authorList>
    </citation>
    <scope>NUCLEOTIDE SEQUENCE</scope>
    <source>
        <strain evidence="11">F108</strain>
    </source>
</reference>
<dbReference type="PROSITE" id="PS50084">
    <property type="entry name" value="KH_TYPE_1"/>
    <property type="match status" value="1"/>
</dbReference>
<dbReference type="GO" id="GO:0003723">
    <property type="term" value="F:RNA binding"/>
    <property type="evidence" value="ECO:0007669"/>
    <property type="project" value="UniProtKB-UniRule"/>
</dbReference>
<dbReference type="GO" id="GO:0031564">
    <property type="term" value="P:transcription antitermination"/>
    <property type="evidence" value="ECO:0007669"/>
    <property type="project" value="UniProtKB-UniRule"/>
</dbReference>
<keyword evidence="1 7" id="KW-0806">Transcription termination</keyword>
<dbReference type="PROSITE" id="PS50126">
    <property type="entry name" value="S1"/>
    <property type="match status" value="1"/>
</dbReference>
<evidence type="ECO:0000256" key="7">
    <source>
        <dbReference type="HAMAP-Rule" id="MF_00945"/>
    </source>
</evidence>
<dbReference type="Pfam" id="PF00575">
    <property type="entry name" value="S1"/>
    <property type="match status" value="1"/>
</dbReference>
<dbReference type="CDD" id="cd04455">
    <property type="entry name" value="S1_NusA"/>
    <property type="match status" value="1"/>
</dbReference>
<keyword evidence="3 7" id="KW-0889">Transcription antitermination</keyword>
<comment type="subunit">
    <text evidence="7">Monomer. Binds directly to the core enzyme of the DNA-dependent RNA polymerase and to nascent RNA.</text>
</comment>
<feature type="domain" description="S1 motif" evidence="9">
    <location>
        <begin position="141"/>
        <end position="218"/>
    </location>
</feature>
<dbReference type="FunFam" id="3.30.300.20:FF:000002">
    <property type="entry name" value="Transcription termination/antitermination protein NusA"/>
    <property type="match status" value="1"/>
</dbReference>
<keyword evidence="5 7" id="KW-0805">Transcription regulation</keyword>
<reference evidence="10 14" key="1">
    <citation type="submission" date="2014-09" db="EMBL/GenBank/DDBJ databases">
        <title>Lactobacillus mucosae CRL573 Genome Sequencing.</title>
        <authorList>
            <person name="Bleckwedel J."/>
            <person name="Teran L.C."/>
            <person name="Bonacina J."/>
            <person name="Saavedra L."/>
            <person name="Mozzi F.B."/>
            <person name="Raya R.R."/>
        </authorList>
    </citation>
    <scope>NUCLEOTIDE SEQUENCE [LARGE SCALE GENOMIC DNA]</scope>
    <source>
        <strain evidence="10 14">CRL573</strain>
    </source>
</reference>
<proteinExistence type="inferred from homology"/>
<dbReference type="Pfam" id="PF08529">
    <property type="entry name" value="NusA_N"/>
    <property type="match status" value="1"/>
</dbReference>
<dbReference type="EMBL" id="JAQOND010000019">
    <property type="protein sequence ID" value="MDC2827609.1"/>
    <property type="molecule type" value="Genomic_DNA"/>
</dbReference>
<dbReference type="HAMAP" id="MF_00945_B">
    <property type="entry name" value="NusA_B"/>
    <property type="match status" value="1"/>
</dbReference>
<dbReference type="EMBL" id="JROC01000032">
    <property type="protein sequence ID" value="KGL66801.1"/>
    <property type="molecule type" value="Genomic_DNA"/>
</dbReference>
<dbReference type="NCBIfam" id="TIGR01953">
    <property type="entry name" value="NusA"/>
    <property type="match status" value="1"/>
</dbReference>
<dbReference type="SUPFAM" id="SSF50249">
    <property type="entry name" value="Nucleic acid-binding proteins"/>
    <property type="match status" value="1"/>
</dbReference>
<dbReference type="EMBL" id="CP062966">
    <property type="protein sequence ID" value="QOL69139.1"/>
    <property type="molecule type" value="Genomic_DNA"/>
</dbReference>
<dbReference type="GO" id="GO:0006353">
    <property type="term" value="P:DNA-templated transcription termination"/>
    <property type="evidence" value="ECO:0007669"/>
    <property type="project" value="UniProtKB-UniRule"/>
</dbReference>
<dbReference type="GO" id="GO:0005829">
    <property type="term" value="C:cytosol"/>
    <property type="evidence" value="ECO:0007669"/>
    <property type="project" value="TreeGrafter"/>
</dbReference>
<dbReference type="Gene3D" id="3.30.1480.10">
    <property type="entry name" value="NusA, N-terminal domain"/>
    <property type="match status" value="1"/>
</dbReference>
<comment type="similarity">
    <text evidence="7">Belongs to the NusA family.</text>
</comment>
<dbReference type="AlphaFoldDB" id="A0A099YBL7"/>